<dbReference type="EMBL" id="JACHIK010000008">
    <property type="protein sequence ID" value="MBB5043254.1"/>
    <property type="molecule type" value="Genomic_DNA"/>
</dbReference>
<dbReference type="AlphaFoldDB" id="A0A7W7YVP8"/>
<proteinExistence type="predicted"/>
<comment type="caution">
    <text evidence="1">The sequence shown here is derived from an EMBL/GenBank/DDBJ whole genome shotgun (WGS) entry which is preliminary data.</text>
</comment>
<dbReference type="Proteomes" id="UP000535406">
    <property type="component" value="Unassembled WGS sequence"/>
</dbReference>
<evidence type="ECO:0000313" key="2">
    <source>
        <dbReference type="Proteomes" id="UP000535406"/>
    </source>
</evidence>
<name>A0A7W7YVP8_9HYPH</name>
<keyword evidence="2" id="KW-1185">Reference proteome</keyword>
<sequence>MNEPLRTLIEAARKAPRTKSDLEVQRRSFAYGNTHFENEKITREMVNRIADEMPFAENVNLNANRVDE</sequence>
<evidence type="ECO:0000313" key="1">
    <source>
        <dbReference type="EMBL" id="MBB5043254.1"/>
    </source>
</evidence>
<dbReference type="RefSeq" id="WP_184144630.1">
    <property type="nucleotide sequence ID" value="NZ_JACHIK010000008.1"/>
</dbReference>
<protein>
    <submittedName>
        <fullName evidence="1">Uncharacterized protein</fullName>
    </submittedName>
</protein>
<accession>A0A7W7YVP8</accession>
<organism evidence="1 2">
    <name type="scientific">Shinella fusca</name>
    <dbReference type="NCBI Taxonomy" id="544480"/>
    <lineage>
        <taxon>Bacteria</taxon>
        <taxon>Pseudomonadati</taxon>
        <taxon>Pseudomonadota</taxon>
        <taxon>Alphaproteobacteria</taxon>
        <taxon>Hyphomicrobiales</taxon>
        <taxon>Rhizobiaceae</taxon>
        <taxon>Shinella</taxon>
    </lineage>
</organism>
<reference evidence="1 2" key="1">
    <citation type="submission" date="2020-08" db="EMBL/GenBank/DDBJ databases">
        <title>Genomic Encyclopedia of Type Strains, Phase IV (KMG-IV): sequencing the most valuable type-strain genomes for metagenomic binning, comparative biology and taxonomic classification.</title>
        <authorList>
            <person name="Goeker M."/>
        </authorList>
    </citation>
    <scope>NUCLEOTIDE SEQUENCE [LARGE SCALE GENOMIC DNA]</scope>
    <source>
        <strain evidence="1 2">DSM 21319</strain>
    </source>
</reference>
<gene>
    <name evidence="1" type="ORF">HNQ66_002658</name>
</gene>